<evidence type="ECO:0000256" key="4">
    <source>
        <dbReference type="ARBA" id="ARBA00022448"/>
    </source>
</evidence>
<dbReference type="InterPro" id="IPR026054">
    <property type="entry name" value="Nucleoporin"/>
</dbReference>
<keyword evidence="23" id="KW-1185">Reference proteome</keyword>
<dbReference type="InterPro" id="IPR001876">
    <property type="entry name" value="Znf_RanBP2"/>
</dbReference>
<evidence type="ECO:0000256" key="10">
    <source>
        <dbReference type="ARBA" id="ARBA00023010"/>
    </source>
</evidence>
<reference evidence="22" key="1">
    <citation type="submission" date="2023-03" db="EMBL/GenBank/DDBJ databases">
        <title>Chromosome-level genomes of two armyworms, Mythimna separata and Mythimna loreyi, provide insights into the biosynthesis and reception of sex pheromones.</title>
        <authorList>
            <person name="Zhao H."/>
        </authorList>
    </citation>
    <scope>NUCLEOTIDE SEQUENCE</scope>
    <source>
        <strain evidence="22">BeijingLab</strain>
        <tissue evidence="22">Pupa</tissue>
    </source>
</reference>
<dbReference type="GO" id="GO:0006405">
    <property type="term" value="P:RNA export from nucleus"/>
    <property type="evidence" value="ECO:0007669"/>
    <property type="project" value="TreeGrafter"/>
</dbReference>
<feature type="region of interest" description="Disordered" evidence="20">
    <location>
        <begin position="1"/>
        <end position="27"/>
    </location>
</feature>
<dbReference type="PROSITE" id="PS01358">
    <property type="entry name" value="ZF_RANBP2_1"/>
    <property type="match status" value="4"/>
</dbReference>
<feature type="region of interest" description="Disordered" evidence="20">
    <location>
        <begin position="1281"/>
        <end position="1338"/>
    </location>
</feature>
<evidence type="ECO:0000256" key="5">
    <source>
        <dbReference type="ARBA" id="ARBA00022723"/>
    </source>
</evidence>
<dbReference type="Proteomes" id="UP001231518">
    <property type="component" value="Chromosome 1"/>
</dbReference>
<keyword evidence="7" id="KW-0509">mRNA transport</keyword>
<dbReference type="Pfam" id="PF00641">
    <property type="entry name" value="Zn_ribbon_RanBP"/>
    <property type="match status" value="3"/>
</dbReference>
<accession>A0AAD7Z3M2</accession>
<organism evidence="22 23">
    <name type="scientific">Mythimna separata</name>
    <name type="common">Oriental armyworm</name>
    <name type="synonym">Pseudaletia separata</name>
    <dbReference type="NCBI Taxonomy" id="271217"/>
    <lineage>
        <taxon>Eukaryota</taxon>
        <taxon>Metazoa</taxon>
        <taxon>Ecdysozoa</taxon>
        <taxon>Arthropoda</taxon>
        <taxon>Hexapoda</taxon>
        <taxon>Insecta</taxon>
        <taxon>Pterygota</taxon>
        <taxon>Neoptera</taxon>
        <taxon>Endopterygota</taxon>
        <taxon>Lepidoptera</taxon>
        <taxon>Glossata</taxon>
        <taxon>Ditrysia</taxon>
        <taxon>Noctuoidea</taxon>
        <taxon>Noctuidae</taxon>
        <taxon>Noctuinae</taxon>
        <taxon>Hadenini</taxon>
        <taxon>Mythimna</taxon>
    </lineage>
</organism>
<evidence type="ECO:0000256" key="6">
    <source>
        <dbReference type="ARBA" id="ARBA00022771"/>
    </source>
</evidence>
<gene>
    <name evidence="22" type="ORF">PYW07_000191</name>
</gene>
<evidence type="ECO:0000256" key="3">
    <source>
        <dbReference type="ARBA" id="ARBA00004567"/>
    </source>
</evidence>
<keyword evidence="11" id="KW-0238">DNA-binding</keyword>
<dbReference type="GO" id="GO:0031965">
    <property type="term" value="C:nuclear membrane"/>
    <property type="evidence" value="ECO:0007669"/>
    <property type="project" value="UniProtKB-SubCell"/>
</dbReference>
<feature type="compositionally biased region" description="Basic and acidic residues" evidence="20">
    <location>
        <begin position="352"/>
        <end position="363"/>
    </location>
</feature>
<feature type="region of interest" description="Disordered" evidence="20">
    <location>
        <begin position="755"/>
        <end position="775"/>
    </location>
</feature>
<dbReference type="GO" id="GO:0008270">
    <property type="term" value="F:zinc ion binding"/>
    <property type="evidence" value="ECO:0007669"/>
    <property type="project" value="UniProtKB-KW"/>
</dbReference>
<dbReference type="InterPro" id="IPR036443">
    <property type="entry name" value="Znf_RanBP2_sf"/>
</dbReference>
<feature type="compositionally biased region" description="Basic and acidic residues" evidence="20">
    <location>
        <begin position="755"/>
        <end position="768"/>
    </location>
</feature>
<dbReference type="GO" id="GO:0051028">
    <property type="term" value="P:mRNA transport"/>
    <property type="evidence" value="ECO:0007669"/>
    <property type="project" value="UniProtKB-KW"/>
</dbReference>
<dbReference type="GO" id="GO:0017056">
    <property type="term" value="F:structural constituent of nuclear pore"/>
    <property type="evidence" value="ECO:0007669"/>
    <property type="project" value="TreeGrafter"/>
</dbReference>
<dbReference type="SUPFAM" id="SSF90209">
    <property type="entry name" value="Ran binding protein zinc finger-like"/>
    <property type="match status" value="2"/>
</dbReference>
<evidence type="ECO:0000256" key="11">
    <source>
        <dbReference type="ARBA" id="ARBA00023125"/>
    </source>
</evidence>
<feature type="compositionally biased region" description="Polar residues" evidence="20">
    <location>
        <begin position="16"/>
        <end position="27"/>
    </location>
</feature>
<comment type="subcellular location">
    <subcellularLocation>
        <location evidence="2">Nucleus membrane</location>
    </subcellularLocation>
    <subcellularLocation>
        <location evidence="3">Nucleus</location>
        <location evidence="3">Nuclear pore complex</location>
    </subcellularLocation>
</comment>
<keyword evidence="9" id="KW-0653">Protein transport</keyword>
<feature type="compositionally biased region" description="Low complexity" evidence="20">
    <location>
        <begin position="1281"/>
        <end position="1297"/>
    </location>
</feature>
<feature type="region of interest" description="Disordered" evidence="20">
    <location>
        <begin position="342"/>
        <end position="367"/>
    </location>
</feature>
<dbReference type="PANTHER" id="PTHR23193:SF23">
    <property type="entry name" value="NUCLEAR PORE COMPLEX PROTEIN NUP153"/>
    <property type="match status" value="1"/>
</dbReference>
<dbReference type="Gene3D" id="4.10.1060.10">
    <property type="entry name" value="Zinc finger, RanBP2-type"/>
    <property type="match status" value="3"/>
</dbReference>
<keyword evidence="12" id="KW-0906">Nuclear pore complex</keyword>
<evidence type="ECO:0000256" key="8">
    <source>
        <dbReference type="ARBA" id="ARBA00022833"/>
    </source>
</evidence>
<feature type="compositionally biased region" description="Low complexity" evidence="20">
    <location>
        <begin position="44"/>
        <end position="61"/>
    </location>
</feature>
<comment type="caution">
    <text evidence="22">The sequence shown here is derived from an EMBL/GenBank/DDBJ whole genome shotgun (WGS) entry which is preliminary data.</text>
</comment>
<keyword evidence="8" id="KW-0862">Zinc</keyword>
<evidence type="ECO:0000256" key="12">
    <source>
        <dbReference type="ARBA" id="ARBA00023132"/>
    </source>
</evidence>
<evidence type="ECO:0000259" key="21">
    <source>
        <dbReference type="PROSITE" id="PS50199"/>
    </source>
</evidence>
<keyword evidence="14" id="KW-0539">Nucleus</keyword>
<protein>
    <recommendedName>
        <fullName evidence="16">Nuclear pore complex protein Nup153</fullName>
    </recommendedName>
    <alternativeName>
        <fullName evidence="18">153 kDa nucleoporin</fullName>
    </alternativeName>
    <alternativeName>
        <fullName evidence="17">Nucleoporin Nup153</fullName>
    </alternativeName>
</protein>
<dbReference type="GO" id="GO:0003677">
    <property type="term" value="F:DNA binding"/>
    <property type="evidence" value="ECO:0007669"/>
    <property type="project" value="UniProtKB-KW"/>
</dbReference>
<comment type="cofactor">
    <cofactor evidence="1">
        <name>Zn(2+)</name>
        <dbReference type="ChEBI" id="CHEBI:29105"/>
    </cofactor>
</comment>
<feature type="compositionally biased region" description="Polar residues" evidence="20">
    <location>
        <begin position="852"/>
        <end position="862"/>
    </location>
</feature>
<feature type="domain" description="RanBP2-type" evidence="21">
    <location>
        <begin position="524"/>
        <end position="553"/>
    </location>
</feature>
<evidence type="ECO:0000256" key="14">
    <source>
        <dbReference type="ARBA" id="ARBA00023242"/>
    </source>
</evidence>
<proteinExistence type="inferred from homology"/>
<evidence type="ECO:0000256" key="9">
    <source>
        <dbReference type="ARBA" id="ARBA00022927"/>
    </source>
</evidence>
<dbReference type="GO" id="GO:0005643">
    <property type="term" value="C:nuclear pore"/>
    <property type="evidence" value="ECO:0007669"/>
    <property type="project" value="UniProtKB-SubCell"/>
</dbReference>
<feature type="region of interest" description="Disordered" evidence="20">
    <location>
        <begin position="850"/>
        <end position="877"/>
    </location>
</feature>
<name>A0AAD7Z3M2_MYTSE</name>
<evidence type="ECO:0000256" key="19">
    <source>
        <dbReference type="PROSITE-ProRule" id="PRU00322"/>
    </source>
</evidence>
<keyword evidence="5" id="KW-0479">Metal-binding</keyword>
<feature type="compositionally biased region" description="Basic residues" evidence="20">
    <location>
        <begin position="1326"/>
        <end position="1338"/>
    </location>
</feature>
<dbReference type="SMART" id="SM00547">
    <property type="entry name" value="ZnF_RBZ"/>
    <property type="match status" value="4"/>
</dbReference>
<evidence type="ECO:0000256" key="7">
    <source>
        <dbReference type="ARBA" id="ARBA00022816"/>
    </source>
</evidence>
<evidence type="ECO:0000256" key="15">
    <source>
        <dbReference type="ARBA" id="ARBA00060842"/>
    </source>
</evidence>
<keyword evidence="6 19" id="KW-0863">Zinc-finger</keyword>
<evidence type="ECO:0000256" key="2">
    <source>
        <dbReference type="ARBA" id="ARBA00004126"/>
    </source>
</evidence>
<dbReference type="GO" id="GO:0006606">
    <property type="term" value="P:protein import into nucleus"/>
    <property type="evidence" value="ECO:0007669"/>
    <property type="project" value="TreeGrafter"/>
</dbReference>
<keyword evidence="10" id="KW-0811">Translocation</keyword>
<evidence type="ECO:0000256" key="20">
    <source>
        <dbReference type="SAM" id="MobiDB-lite"/>
    </source>
</evidence>
<keyword evidence="13" id="KW-0472">Membrane</keyword>
<dbReference type="PANTHER" id="PTHR23193">
    <property type="entry name" value="NUCLEAR PORE COMPLEX PROTEIN NUP"/>
    <property type="match status" value="1"/>
</dbReference>
<feature type="domain" description="RanBP2-type" evidence="21">
    <location>
        <begin position="652"/>
        <end position="681"/>
    </location>
</feature>
<evidence type="ECO:0000256" key="18">
    <source>
        <dbReference type="ARBA" id="ARBA00079437"/>
    </source>
</evidence>
<dbReference type="EMBL" id="JARGEI010000001">
    <property type="protein sequence ID" value="KAJ8736920.1"/>
    <property type="molecule type" value="Genomic_DNA"/>
</dbReference>
<feature type="region of interest" description="Disordered" evidence="20">
    <location>
        <begin position="43"/>
        <end position="90"/>
    </location>
</feature>
<evidence type="ECO:0000256" key="13">
    <source>
        <dbReference type="ARBA" id="ARBA00023136"/>
    </source>
</evidence>
<dbReference type="GO" id="GO:0008139">
    <property type="term" value="F:nuclear localization sequence binding"/>
    <property type="evidence" value="ECO:0007669"/>
    <property type="project" value="TreeGrafter"/>
</dbReference>
<evidence type="ECO:0000256" key="1">
    <source>
        <dbReference type="ARBA" id="ARBA00001947"/>
    </source>
</evidence>
<keyword evidence="4" id="KW-0813">Transport</keyword>
<evidence type="ECO:0000313" key="23">
    <source>
        <dbReference type="Proteomes" id="UP001231518"/>
    </source>
</evidence>
<evidence type="ECO:0000256" key="16">
    <source>
        <dbReference type="ARBA" id="ARBA00068609"/>
    </source>
</evidence>
<evidence type="ECO:0000256" key="17">
    <source>
        <dbReference type="ARBA" id="ARBA00078197"/>
    </source>
</evidence>
<evidence type="ECO:0000313" key="22">
    <source>
        <dbReference type="EMBL" id="KAJ8736920.1"/>
    </source>
</evidence>
<sequence length="1338" mass="142193">MSQIFSNNKEKRPRPTSETNNSFVKNVTSRVSGLLPTTITKWFSSPSSSNANGSATVFDASDSSEDEASETPVITQPPAKRMRFSSPGSYGHYGPSEAGCSTSDVEIIDLPYSSFSAPQYAQPNRNSFTASMRAPNEDSEPMMDRDSSHVFKLPHTVSSIGHSVANKRKSIFDTTSQEESVRAVAKSAQTNAMRDPKQPSFKPSLLGSPFYPGRTMYGGAASSSYINQPNIKRQTVAVVNESKSNDDSALSSSARRIMDLLESYSSPLMEARRIPLYIKPKNDGFHNTSADRSAPYQNKSLSYKTQELHVPSIASILRLKKKSRLMDTTKAARQIIASHSSASNFPTYPTESKGKEPEIEPPHKMTTKVKARVTRTNRGNVDQYEMVTPVKLPTGVLQLDQDKLPHFSFGTPVVSKLPATSTPKIGFPPADKNNTAVSASIVKEPESSTNKAKDWSCPDCWVKNKAEANKCVCCGSKPPGQNVKCSICKLADSQPQKDKCANCEKMSISKILSPITPKAPGTNTSSKWMCEDCWVSNDNSVAKCACCGGRKPSGPPAKASATCSTSTSSLQPSSVIHKPVPVKAVPATPSVDADWKCDDCWISNKSSVDKCAACGGARPGAKQTNAADVTPNTNSFFGSSDHKFKNIVKSQKAEKWECSSCLVRNESEKDKCVCCGAEKESKKKLPDSKFNFGKTANSSFKFGIDPKVQEANITKKPEIISTLDSKLKTQSETNNNVLAETPTFTFTLPNKKVESKTDASQGKADEAPKMNFSFGIPKSIPTSTVVTNKVEPKKDSDEEKFQEVPSVDLNAPVQSKPVIMSPLTQVNNENKTLTAGSGLNVQITTDAKKDTPLNSVDSTAAASSAEKPKPTFSFGVTPNNKMFEAPASTGASSMNMFTQPAQSAAPTTAPTLSMFKPPETSAPATSLFQQPDLNPKPAPAPLFPNNESTNNTAAVPMFSFGNNATSNPAPPAALTLPAAPEKPKFQFTFGSNTAPKTDPPAMFKSPFGAAESSNSTPSTFSLPAGTTLGTNNNLSTNALGGSNGLTAPNGLTGNAMVGSSLGSMAGNSLPSNTLTIGNGGTLGGTNGLSTNQLSGVSSMQPGNILTGAAPSLFNNTQKENVWAANSAAQTPNLFVSNSTESTLQKPPTFSFGSSTMFNAVSSMPTFGTTAAPPQNIFGMNTQTNNTPSPMFSNPVPSQPTGNLFGSPQPASNATPQVPMFGTTNIGAPPAFGTPNPSIPSFEAPAPAPAFNFGAPQSTGIFGFGQQQQLQQQQQMQQQHLQQQQQQQQQQQLLSPQQSGVYSFGGAPAGAPQVQFSMGSGANPAVRRVRKAVRRNPQR</sequence>
<comment type="similarity">
    <text evidence="15">Belongs to the NUP153 family.</text>
</comment>
<feature type="domain" description="RanBP2-type" evidence="21">
    <location>
        <begin position="451"/>
        <end position="480"/>
    </location>
</feature>
<dbReference type="PROSITE" id="PS50199">
    <property type="entry name" value="ZF_RANBP2_2"/>
    <property type="match status" value="4"/>
</dbReference>
<feature type="domain" description="RanBP2-type" evidence="21">
    <location>
        <begin position="591"/>
        <end position="620"/>
    </location>
</feature>